<proteinExistence type="predicted"/>
<dbReference type="AlphaFoldDB" id="A0A239D986"/>
<dbReference type="Proteomes" id="UP000198432">
    <property type="component" value="Unassembled WGS sequence"/>
</dbReference>
<reference evidence="3" key="1">
    <citation type="submission" date="2017-06" db="EMBL/GenBank/DDBJ databases">
        <authorList>
            <person name="Varghese N."/>
            <person name="Submissions S."/>
        </authorList>
    </citation>
    <scope>NUCLEOTIDE SEQUENCE [LARGE SCALE GENOMIC DNA]</scope>
    <source>
        <strain evidence="3">NKM1</strain>
    </source>
</reference>
<name>A0A239D986_9BACT</name>
<keyword evidence="1" id="KW-0732">Signal</keyword>
<evidence type="ECO:0000256" key="1">
    <source>
        <dbReference type="SAM" id="SignalP"/>
    </source>
</evidence>
<evidence type="ECO:0000313" key="3">
    <source>
        <dbReference type="Proteomes" id="UP000198432"/>
    </source>
</evidence>
<accession>A0A239D986</accession>
<keyword evidence="3" id="KW-1185">Reference proteome</keyword>
<evidence type="ECO:0000313" key="2">
    <source>
        <dbReference type="EMBL" id="SNS28608.1"/>
    </source>
</evidence>
<organism evidence="2 3">
    <name type="scientific">Pontibacter ummariensis</name>
    <dbReference type="NCBI Taxonomy" id="1610492"/>
    <lineage>
        <taxon>Bacteria</taxon>
        <taxon>Pseudomonadati</taxon>
        <taxon>Bacteroidota</taxon>
        <taxon>Cytophagia</taxon>
        <taxon>Cytophagales</taxon>
        <taxon>Hymenobacteraceae</taxon>
        <taxon>Pontibacter</taxon>
    </lineage>
</organism>
<gene>
    <name evidence="2" type="ORF">SAMN06296052_104110</name>
</gene>
<feature type="chain" id="PRO_5012308654" evidence="1">
    <location>
        <begin position="22"/>
        <end position="44"/>
    </location>
</feature>
<sequence>MSAIKPLALVSYVLLSIGAKAQEAVPSPETQVKAAVLAAPSDKR</sequence>
<protein>
    <submittedName>
        <fullName evidence="2">Uncharacterized protein</fullName>
    </submittedName>
</protein>
<feature type="signal peptide" evidence="1">
    <location>
        <begin position="1"/>
        <end position="21"/>
    </location>
</feature>
<dbReference type="EMBL" id="FZOQ01000004">
    <property type="protein sequence ID" value="SNS28608.1"/>
    <property type="molecule type" value="Genomic_DNA"/>
</dbReference>